<dbReference type="OrthoDB" id="2250022at2759"/>
<evidence type="ECO:0000256" key="6">
    <source>
        <dbReference type="SAM" id="MobiDB-lite"/>
    </source>
</evidence>
<feature type="compositionally biased region" description="Low complexity" evidence="6">
    <location>
        <begin position="105"/>
        <end position="123"/>
    </location>
</feature>
<evidence type="ECO:0000259" key="8">
    <source>
        <dbReference type="PROSITE" id="PS50850"/>
    </source>
</evidence>
<dbReference type="PROSITE" id="PS50850">
    <property type="entry name" value="MFS"/>
    <property type="match status" value="1"/>
</dbReference>
<keyword evidence="3 7" id="KW-1133">Transmembrane helix</keyword>
<dbReference type="Pfam" id="PF07690">
    <property type="entry name" value="MFS_1"/>
    <property type="match status" value="1"/>
</dbReference>
<keyword evidence="2 7" id="KW-0812">Transmembrane</keyword>
<evidence type="ECO:0000256" key="5">
    <source>
        <dbReference type="ARBA" id="ARBA00024362"/>
    </source>
</evidence>
<dbReference type="FunFam" id="1.20.1250.20:FF:000272">
    <property type="entry name" value="Probable anion transporter 6, chloroplastic"/>
    <property type="match status" value="1"/>
</dbReference>
<dbReference type="InterPro" id="IPR011701">
    <property type="entry name" value="MFS"/>
</dbReference>
<dbReference type="RefSeq" id="XP_013893157.1">
    <property type="nucleotide sequence ID" value="XM_014037703.1"/>
</dbReference>
<evidence type="ECO:0000256" key="2">
    <source>
        <dbReference type="ARBA" id="ARBA00022692"/>
    </source>
</evidence>
<sequence>MSLSSASTPRGAAPPAVLLAGRRMPLKVLATQTIRRAPPQQPAGGAAAVPGGVVTRMAQLVRAVSQPRLRRPLDMPVREPAAASLRPLTLPWPGRRQQEQDQQQREQQQQQSGGAASAPSTSGRGDALGAFDAWWAALPSRHKVLVGGFLSFIICNMDKVNMSVAIIPMAQEFGWSPSVAGLVQSSFFWGYILSQLPGGYLSSRHGGRRTLPAGVTMFSLATAAVPLLAGTVPGLCFSRAAVGLGEAIAPSAATDMVARIVPPEERSRAVSFVFAGLHFGSIVGLVASPWLIANVGWPSVFLSFGVAGLFWSSWFEGLMADLAKADPDIAAALTSDRLSAAPGGAAAEEALAGGGGHGAHAAGPLSGHVPWRAFLRSRGVQALMYTHFW</sequence>
<dbReference type="STRING" id="145388.A0A0D2J2E3"/>
<dbReference type="EMBL" id="KK104289">
    <property type="protein sequence ID" value="KIY94137.1"/>
    <property type="molecule type" value="Genomic_DNA"/>
</dbReference>
<feature type="domain" description="Major facilitator superfamily (MFS) profile" evidence="8">
    <location>
        <begin position="144"/>
        <end position="389"/>
    </location>
</feature>
<organism evidence="9 10">
    <name type="scientific">Monoraphidium neglectum</name>
    <dbReference type="NCBI Taxonomy" id="145388"/>
    <lineage>
        <taxon>Eukaryota</taxon>
        <taxon>Viridiplantae</taxon>
        <taxon>Chlorophyta</taxon>
        <taxon>core chlorophytes</taxon>
        <taxon>Chlorophyceae</taxon>
        <taxon>CS clade</taxon>
        <taxon>Sphaeropleales</taxon>
        <taxon>Selenastraceae</taxon>
        <taxon>Monoraphidium</taxon>
    </lineage>
</organism>
<evidence type="ECO:0000256" key="7">
    <source>
        <dbReference type="SAM" id="Phobius"/>
    </source>
</evidence>
<keyword evidence="10" id="KW-1185">Reference proteome</keyword>
<dbReference type="GO" id="GO:0022857">
    <property type="term" value="F:transmembrane transporter activity"/>
    <property type="evidence" value="ECO:0007669"/>
    <property type="project" value="InterPro"/>
</dbReference>
<dbReference type="InterPro" id="IPR020846">
    <property type="entry name" value="MFS_dom"/>
</dbReference>
<dbReference type="KEGG" id="mng:MNEG_13824"/>
<dbReference type="Proteomes" id="UP000054498">
    <property type="component" value="Unassembled WGS sequence"/>
</dbReference>
<proteinExistence type="inferred from homology"/>
<dbReference type="GeneID" id="25731325"/>
<dbReference type="InterPro" id="IPR036259">
    <property type="entry name" value="MFS_trans_sf"/>
</dbReference>
<feature type="region of interest" description="Disordered" evidence="6">
    <location>
        <begin position="72"/>
        <end position="123"/>
    </location>
</feature>
<dbReference type="Gene3D" id="1.20.1250.20">
    <property type="entry name" value="MFS general substrate transporter like domains"/>
    <property type="match status" value="1"/>
</dbReference>
<evidence type="ECO:0000256" key="4">
    <source>
        <dbReference type="ARBA" id="ARBA00023136"/>
    </source>
</evidence>
<evidence type="ECO:0000313" key="10">
    <source>
        <dbReference type="Proteomes" id="UP000054498"/>
    </source>
</evidence>
<evidence type="ECO:0000313" key="9">
    <source>
        <dbReference type="EMBL" id="KIY94137.1"/>
    </source>
</evidence>
<dbReference type="InterPro" id="IPR050382">
    <property type="entry name" value="MFS_Na/Anion_cotransporter"/>
</dbReference>
<evidence type="ECO:0000256" key="3">
    <source>
        <dbReference type="ARBA" id="ARBA00022989"/>
    </source>
</evidence>
<dbReference type="PANTHER" id="PTHR11662">
    <property type="entry name" value="SOLUTE CARRIER FAMILY 17"/>
    <property type="match status" value="1"/>
</dbReference>
<comment type="similarity">
    <text evidence="5">Belongs to the major facilitator superfamily. Sodium/anion cotransporter (TC 2.A.1.14) family.</text>
</comment>
<dbReference type="GO" id="GO:0016020">
    <property type="term" value="C:membrane"/>
    <property type="evidence" value="ECO:0007669"/>
    <property type="project" value="UniProtKB-SubCell"/>
</dbReference>
<keyword evidence="4 7" id="KW-0472">Membrane</keyword>
<accession>A0A0D2J2E3</accession>
<protein>
    <submittedName>
        <fullName evidence="9">Putative anion transporter 6</fullName>
    </submittedName>
</protein>
<name>A0A0D2J2E3_9CHLO</name>
<dbReference type="AlphaFoldDB" id="A0A0D2J2E3"/>
<evidence type="ECO:0000256" key="1">
    <source>
        <dbReference type="ARBA" id="ARBA00004141"/>
    </source>
</evidence>
<gene>
    <name evidence="9" type="ORF">MNEG_13824</name>
</gene>
<feature type="transmembrane region" description="Helical" evidence="7">
    <location>
        <begin position="269"/>
        <end position="291"/>
    </location>
</feature>
<dbReference type="PANTHER" id="PTHR11662:SF243">
    <property type="entry name" value="ANION TRANSPORTER 6, CHLOROPLASTIC-RELATED"/>
    <property type="match status" value="1"/>
</dbReference>
<reference evidence="9 10" key="1">
    <citation type="journal article" date="2013" name="BMC Genomics">
        <title>Reconstruction of the lipid metabolism for the microalga Monoraphidium neglectum from its genome sequence reveals characteristics suitable for biofuel production.</title>
        <authorList>
            <person name="Bogen C."/>
            <person name="Al-Dilaimi A."/>
            <person name="Albersmeier A."/>
            <person name="Wichmann J."/>
            <person name="Grundmann M."/>
            <person name="Rupp O."/>
            <person name="Lauersen K.J."/>
            <person name="Blifernez-Klassen O."/>
            <person name="Kalinowski J."/>
            <person name="Goesmann A."/>
            <person name="Mussgnug J.H."/>
            <person name="Kruse O."/>
        </authorList>
    </citation>
    <scope>NUCLEOTIDE SEQUENCE [LARGE SCALE GENOMIC DNA]</scope>
    <source>
        <strain evidence="9 10">SAG 48.87</strain>
    </source>
</reference>
<feature type="transmembrane region" description="Helical" evidence="7">
    <location>
        <begin position="297"/>
        <end position="315"/>
    </location>
</feature>
<dbReference type="SUPFAM" id="SSF103473">
    <property type="entry name" value="MFS general substrate transporter"/>
    <property type="match status" value="1"/>
</dbReference>
<comment type="subcellular location">
    <subcellularLocation>
        <location evidence="1">Membrane</location>
        <topology evidence="1">Multi-pass membrane protein</topology>
    </subcellularLocation>
</comment>